<dbReference type="EMBL" id="JACBZP010000001">
    <property type="protein sequence ID" value="NYI66144.1"/>
    <property type="molecule type" value="Genomic_DNA"/>
</dbReference>
<dbReference type="NCBIfam" id="NF004636">
    <property type="entry name" value="PRK05985.1"/>
    <property type="match status" value="1"/>
</dbReference>
<feature type="domain" description="Amidohydrolase 3" evidence="1">
    <location>
        <begin position="99"/>
        <end position="393"/>
    </location>
</feature>
<dbReference type="InterPro" id="IPR052349">
    <property type="entry name" value="Metallo-hydrolase_Enzymes"/>
</dbReference>
<dbReference type="AlphaFoldDB" id="A0A7Z0CZC6"/>
<dbReference type="PANTHER" id="PTHR32027:SF9">
    <property type="entry name" value="BLL3847 PROTEIN"/>
    <property type="match status" value="1"/>
</dbReference>
<name>A0A7Z0CZC6_9MICO</name>
<dbReference type="PANTHER" id="PTHR32027">
    <property type="entry name" value="CYTOSINE DEAMINASE"/>
    <property type="match status" value="1"/>
</dbReference>
<dbReference type="Pfam" id="PF07969">
    <property type="entry name" value="Amidohydro_3"/>
    <property type="match status" value="1"/>
</dbReference>
<reference evidence="2 3" key="1">
    <citation type="submission" date="2020-07" db="EMBL/GenBank/DDBJ databases">
        <title>Sequencing the genomes of 1000 actinobacteria strains.</title>
        <authorList>
            <person name="Klenk H.-P."/>
        </authorList>
    </citation>
    <scope>NUCLEOTIDE SEQUENCE [LARGE SCALE GENOMIC DNA]</scope>
    <source>
        <strain evidence="2 3">DSM 26341</strain>
    </source>
</reference>
<dbReference type="EC" id="3.5.4.1" evidence="2"/>
<gene>
    <name evidence="2" type="ORF">BJY26_000450</name>
</gene>
<dbReference type="InterPro" id="IPR013108">
    <property type="entry name" value="Amidohydro_3"/>
</dbReference>
<proteinExistence type="predicted"/>
<dbReference type="RefSeq" id="WP_179425291.1">
    <property type="nucleotide sequence ID" value="NZ_JACBZP010000001.1"/>
</dbReference>
<evidence type="ECO:0000313" key="2">
    <source>
        <dbReference type="EMBL" id="NYI66144.1"/>
    </source>
</evidence>
<dbReference type="Gene3D" id="3.20.20.140">
    <property type="entry name" value="Metal-dependent hydrolases"/>
    <property type="match status" value="1"/>
</dbReference>
<accession>A0A7Z0CZC6</accession>
<keyword evidence="2" id="KW-0378">Hydrolase</keyword>
<dbReference type="SUPFAM" id="SSF51556">
    <property type="entry name" value="Metallo-dependent hydrolases"/>
    <property type="match status" value="1"/>
</dbReference>
<dbReference type="InterPro" id="IPR011059">
    <property type="entry name" value="Metal-dep_hydrolase_composite"/>
</dbReference>
<evidence type="ECO:0000313" key="3">
    <source>
        <dbReference type="Proteomes" id="UP000539111"/>
    </source>
</evidence>
<sequence length="395" mass="41863">MLLTNVRPWAGSPVDLEIDGGAITALRPATSEPDAAGPDAGRIDGQGLLALPGLVNAHAHIDKTWWGKPWVPNPPARDLNERIALERTHRDRLGLPDVRSIAEQLREYVRHGTTAIRSHVDVDPGVGLRGLEAVREAETDVGADVALELIAFPQDGVLRRPGVDKLLDDAAAWGLAQYIGGLDPATIDRDPVGQLDVLFDIAERHGVGIDIHLHDRGELGAFEFELIIERTRQRGLAGKVTIAHGFGLATVDAGRQRDLIAELADSGVALTTVAPMTGNQLPVADLAEAGVPLGLGTDGVRDLWTPHGDGDMLRLAGTLAARCGWRRDDQLEAALRVAANGYFVGRPGAGLTVGARADVVLVDAETVAEAVVAAPRRELVLAGGREVVRAGRFTA</sequence>
<protein>
    <submittedName>
        <fullName evidence="2">Cytosine deaminase</fullName>
        <ecNumber evidence="2">3.5.4.1</ecNumber>
    </submittedName>
</protein>
<dbReference type="CDD" id="cd01293">
    <property type="entry name" value="Bact_CD"/>
    <property type="match status" value="1"/>
</dbReference>
<dbReference type="InterPro" id="IPR032466">
    <property type="entry name" value="Metal_Hydrolase"/>
</dbReference>
<dbReference type="Proteomes" id="UP000539111">
    <property type="component" value="Unassembled WGS sequence"/>
</dbReference>
<keyword evidence="3" id="KW-1185">Reference proteome</keyword>
<dbReference type="Gene3D" id="2.30.40.10">
    <property type="entry name" value="Urease, subunit C, domain 1"/>
    <property type="match status" value="1"/>
</dbReference>
<organism evidence="2 3">
    <name type="scientific">Spelaeicoccus albus</name>
    <dbReference type="NCBI Taxonomy" id="1280376"/>
    <lineage>
        <taxon>Bacteria</taxon>
        <taxon>Bacillati</taxon>
        <taxon>Actinomycetota</taxon>
        <taxon>Actinomycetes</taxon>
        <taxon>Micrococcales</taxon>
        <taxon>Brevibacteriaceae</taxon>
        <taxon>Spelaeicoccus</taxon>
    </lineage>
</organism>
<dbReference type="GO" id="GO:0004131">
    <property type="term" value="F:cytosine deaminase activity"/>
    <property type="evidence" value="ECO:0007669"/>
    <property type="project" value="UniProtKB-EC"/>
</dbReference>
<dbReference type="SUPFAM" id="SSF51338">
    <property type="entry name" value="Composite domain of metallo-dependent hydrolases"/>
    <property type="match status" value="1"/>
</dbReference>
<comment type="caution">
    <text evidence="2">The sequence shown here is derived from an EMBL/GenBank/DDBJ whole genome shotgun (WGS) entry which is preliminary data.</text>
</comment>
<evidence type="ECO:0000259" key="1">
    <source>
        <dbReference type="Pfam" id="PF07969"/>
    </source>
</evidence>